<dbReference type="PANTHER" id="PTHR30595:SF6">
    <property type="entry name" value="SCHLAFEN ALBA-2 DOMAIN-CONTAINING PROTEIN"/>
    <property type="match status" value="1"/>
</dbReference>
<dbReference type="PANTHER" id="PTHR30595">
    <property type="entry name" value="GLPR-RELATED TRANSCRIPTIONAL REPRESSOR"/>
    <property type="match status" value="1"/>
</dbReference>
<dbReference type="AlphaFoldDB" id="A0A9D9GXX5"/>
<evidence type="ECO:0000313" key="2">
    <source>
        <dbReference type="Proteomes" id="UP000823613"/>
    </source>
</evidence>
<organism evidence="1 2">
    <name type="scientific">Candidatus Onthovivens merdipullorum</name>
    <dbReference type="NCBI Taxonomy" id="2840889"/>
    <lineage>
        <taxon>Bacteria</taxon>
        <taxon>Bacillati</taxon>
        <taxon>Bacillota</taxon>
        <taxon>Bacilli</taxon>
        <taxon>Bacillales</taxon>
        <taxon>Candidatus Onthovivens</taxon>
    </lineage>
</organism>
<dbReference type="EMBL" id="JADIMY010000113">
    <property type="protein sequence ID" value="MBO8427988.1"/>
    <property type="molecule type" value="Genomic_DNA"/>
</dbReference>
<dbReference type="Pfam" id="PF13749">
    <property type="entry name" value="HATPase_c_4"/>
    <property type="match status" value="1"/>
</dbReference>
<feature type="non-terminal residue" evidence="1">
    <location>
        <position position="1"/>
    </location>
</feature>
<dbReference type="Gene3D" id="3.30.565.60">
    <property type="match status" value="1"/>
</dbReference>
<accession>A0A9D9GXX5</accession>
<reference evidence="1" key="1">
    <citation type="submission" date="2020-10" db="EMBL/GenBank/DDBJ databases">
        <authorList>
            <person name="Gilroy R."/>
        </authorList>
    </citation>
    <scope>NUCLEOTIDE SEQUENCE</scope>
    <source>
        <strain evidence="1">11159</strain>
    </source>
</reference>
<reference evidence="1" key="2">
    <citation type="journal article" date="2021" name="PeerJ">
        <title>Extensive microbial diversity within the chicken gut microbiome revealed by metagenomics and culture.</title>
        <authorList>
            <person name="Gilroy R."/>
            <person name="Ravi A."/>
            <person name="Getino M."/>
            <person name="Pursley I."/>
            <person name="Horton D.L."/>
            <person name="Alikhan N.F."/>
            <person name="Baker D."/>
            <person name="Gharbi K."/>
            <person name="Hall N."/>
            <person name="Watson M."/>
            <person name="Adriaenssens E.M."/>
            <person name="Foster-Nyarko E."/>
            <person name="Jarju S."/>
            <person name="Secka A."/>
            <person name="Antonio M."/>
            <person name="Oren A."/>
            <person name="Chaudhuri R.R."/>
            <person name="La Ragione R."/>
            <person name="Hildebrand F."/>
            <person name="Pallen M.J."/>
        </authorList>
    </citation>
    <scope>NUCLEOTIDE SEQUENCE</scope>
    <source>
        <strain evidence="1">11159</strain>
    </source>
</reference>
<evidence type="ECO:0000313" key="1">
    <source>
        <dbReference type="EMBL" id="MBO8427988.1"/>
    </source>
</evidence>
<evidence type="ECO:0008006" key="3">
    <source>
        <dbReference type="Google" id="ProtNLM"/>
    </source>
</evidence>
<comment type="caution">
    <text evidence="1">The sequence shown here is derived from an EMBL/GenBank/DDBJ whole genome shotgun (WGS) entry which is preliminary data.</text>
</comment>
<gene>
    <name evidence="1" type="ORF">IAC58_05560</name>
</gene>
<dbReference type="Proteomes" id="UP000823613">
    <property type="component" value="Unassembled WGS sequence"/>
</dbReference>
<name>A0A9D9GXX5_9BACL</name>
<proteinExistence type="predicted"/>
<dbReference type="InterPro" id="IPR038475">
    <property type="entry name" value="RecG_C_sf"/>
</dbReference>
<sequence length="294" mass="33979">SIGFISLDNKLSKGALLFKDNCKDDATLVVCSQFLGTSKGDDTFYYTKEIKGNLLKEYYDVLDFLTNRIANGFIKKDDKHVDLISYPKRALSEGVVNALVHRNYFMNGSQIEINLFSNHLEIISPGSLVGTKWMKNEKDLASILPLRRNEVICSVFFICKLMEKRGSGFDKIEEEYSLYDKKYAPFVNSNNLYFSLTLLDLSKKSISLDKDKEFAKVLIPQEKINSKYDLQILGYCYYKRRSVQEIATFLNMTPSTYFRKNILDYLIKGQYLIEFKEARNTKYIANKELVSLDD</sequence>
<protein>
    <recommendedName>
        <fullName evidence="3">ATP-dependent DNA helicase RecG C-terminal domain-containing protein</fullName>
    </recommendedName>
</protein>